<evidence type="ECO:0000259" key="4">
    <source>
        <dbReference type="Pfam" id="PF13458"/>
    </source>
</evidence>
<feature type="domain" description="Leucine-binding protein" evidence="4">
    <location>
        <begin position="36"/>
        <end position="377"/>
    </location>
</feature>
<dbReference type="HOGENOM" id="CLU_027128_6_2_9"/>
<dbReference type="GeneID" id="78227999"/>
<organism evidence="5 6">
    <name type="scientific">Coprobacillus cateniformis</name>
    <dbReference type="NCBI Taxonomy" id="100884"/>
    <lineage>
        <taxon>Bacteria</taxon>
        <taxon>Bacillati</taxon>
        <taxon>Bacillota</taxon>
        <taxon>Erysipelotrichia</taxon>
        <taxon>Erysipelotrichales</taxon>
        <taxon>Coprobacillaceae</taxon>
        <taxon>Coprobacillus</taxon>
    </lineage>
</organism>
<dbReference type="OrthoDB" id="9783240at2"/>
<dbReference type="STRING" id="100884.GCA_000269565_00061"/>
<dbReference type="Gene3D" id="3.40.50.2300">
    <property type="match status" value="2"/>
</dbReference>
<dbReference type="eggNOG" id="COG0683">
    <property type="taxonomic scope" value="Bacteria"/>
</dbReference>
<evidence type="ECO:0000313" key="5">
    <source>
        <dbReference type="EMBL" id="EFW04128.1"/>
    </source>
</evidence>
<dbReference type="SUPFAM" id="SSF53822">
    <property type="entry name" value="Periplasmic binding protein-like I"/>
    <property type="match status" value="1"/>
</dbReference>
<name>E7GCB9_9FIRM</name>
<feature type="chain" id="PRO_5003218361" description="Leucine-binding protein domain-containing protein" evidence="3">
    <location>
        <begin position="26"/>
        <end position="383"/>
    </location>
</feature>
<dbReference type="InterPro" id="IPR028081">
    <property type="entry name" value="Leu-bd"/>
</dbReference>
<accession>E7GCB9</accession>
<comment type="similarity">
    <text evidence="1">Belongs to the leucine-binding protein family.</text>
</comment>
<evidence type="ECO:0000256" key="3">
    <source>
        <dbReference type="SAM" id="SignalP"/>
    </source>
</evidence>
<dbReference type="RefSeq" id="WP_008789499.1">
    <property type="nucleotide sequence ID" value="NZ_AKCB01000001.1"/>
</dbReference>
<protein>
    <recommendedName>
        <fullName evidence="4">Leucine-binding protein domain-containing protein</fullName>
    </recommendedName>
</protein>
<comment type="caution">
    <text evidence="5">The sequence shown here is derived from an EMBL/GenBank/DDBJ whole genome shotgun (WGS) entry which is preliminary data.</text>
</comment>
<proteinExistence type="inferred from homology"/>
<dbReference type="PANTHER" id="PTHR30483">
    <property type="entry name" value="LEUCINE-SPECIFIC-BINDING PROTEIN"/>
    <property type="match status" value="1"/>
</dbReference>
<dbReference type="AlphaFoldDB" id="E7GCB9"/>
<feature type="signal peptide" evidence="3">
    <location>
        <begin position="1"/>
        <end position="25"/>
    </location>
</feature>
<reference evidence="5 6" key="1">
    <citation type="submission" date="2010-12" db="EMBL/GenBank/DDBJ databases">
        <title>The Genome Sequence of Coprobacillus sp. strain 29_1.</title>
        <authorList>
            <consortium name="The Broad Institute Genome Sequencing Platform"/>
            <person name="Earl A."/>
            <person name="Ward D."/>
            <person name="Feldgarden M."/>
            <person name="Gevers D."/>
            <person name="Daigneault M."/>
            <person name="Sibley C.D."/>
            <person name="White A."/>
            <person name="Strauss J."/>
            <person name="Allen-Vercoe E."/>
            <person name="Young S.K."/>
            <person name="Zeng Q."/>
            <person name="Gargeya S."/>
            <person name="Fitzgerald M."/>
            <person name="Haas B."/>
            <person name="Abouelleil A."/>
            <person name="Alvarado L."/>
            <person name="Arachchi H.M."/>
            <person name="Berlin A."/>
            <person name="Brown A."/>
            <person name="Chapman S.B."/>
            <person name="Chen Z."/>
            <person name="Dunbar C."/>
            <person name="Freedman E."/>
            <person name="Gearin G."/>
            <person name="Gellesch M."/>
            <person name="Goldberg J."/>
            <person name="Griggs A."/>
            <person name="Gujja S."/>
            <person name="Heilman E."/>
            <person name="Heiman D."/>
            <person name="Howarth C."/>
            <person name="Larson L."/>
            <person name="Lui A."/>
            <person name="MacDonald P.J.P."/>
            <person name="Mehta T."/>
            <person name="Montmayeur A."/>
            <person name="Murphy C."/>
            <person name="Neiman D."/>
            <person name="Pearson M."/>
            <person name="Priest M."/>
            <person name="Roberts A."/>
            <person name="Saif S."/>
            <person name="Shea T."/>
            <person name="Shenoy N."/>
            <person name="Sisk P."/>
            <person name="Stolte C."/>
            <person name="Sykes S."/>
            <person name="White J."/>
            <person name="Yandava C."/>
            <person name="Nusbaum C."/>
            <person name="Birren B."/>
        </authorList>
    </citation>
    <scope>NUCLEOTIDE SEQUENCE [LARGE SCALE GENOMIC DNA]</scope>
    <source>
        <strain evidence="5 6">29_1</strain>
    </source>
</reference>
<sequence>MKLRRALSTLAVASMLVACGGQDGASSGTTLKDGDTIKIGFIGPKTGETSTYGIPVANSIELAIKDYNASENAKYKVELIAEDSAGDETQAVNAYNSLVGKGVVGIVGPVLTGESLAVGNASAKNKTPIVSSSASGDAVTLNNDGSTRANFFRTCSNDSHGGQFIASKVGDGTIKAKKIAILTNSDSDYSIGCTESFIEQAKKDNVQIVLEEKYPKTQADFGTYIDKVKNSGADAVFIPDYYEVIAKMVKQFKNKNFEGTFLGTDGWDGVLSVKGVDKSIFNGAYYTNTFDDRVDAVQNYIKAYKAAYNSDTNMFGTMAYDATWVLLKAVEAAGTTDPDKVCEALEKTNYGGITGQFEYDEQHNPTKDLVIKTIKDGAYTYLD</sequence>
<dbReference type="CDD" id="cd06347">
    <property type="entry name" value="PBP1_ABC_LivK_ligand_binding-like"/>
    <property type="match status" value="1"/>
</dbReference>
<evidence type="ECO:0000256" key="2">
    <source>
        <dbReference type="ARBA" id="ARBA00022729"/>
    </source>
</evidence>
<keyword evidence="2 3" id="KW-0732">Signal</keyword>
<keyword evidence="6" id="KW-1185">Reference proteome</keyword>
<dbReference type="PROSITE" id="PS51257">
    <property type="entry name" value="PROKAR_LIPOPROTEIN"/>
    <property type="match status" value="1"/>
</dbReference>
<evidence type="ECO:0000256" key="1">
    <source>
        <dbReference type="ARBA" id="ARBA00010062"/>
    </source>
</evidence>
<dbReference type="Pfam" id="PF13458">
    <property type="entry name" value="Peripla_BP_6"/>
    <property type="match status" value="1"/>
</dbReference>
<dbReference type="PANTHER" id="PTHR30483:SF6">
    <property type="entry name" value="PERIPLASMIC BINDING PROTEIN OF ABC TRANSPORTER FOR NATURAL AMINO ACIDS"/>
    <property type="match status" value="1"/>
</dbReference>
<dbReference type="EMBL" id="ADKX01000039">
    <property type="protein sequence ID" value="EFW04128.1"/>
    <property type="molecule type" value="Genomic_DNA"/>
</dbReference>
<dbReference type="Proteomes" id="UP000003157">
    <property type="component" value="Unassembled WGS sequence"/>
</dbReference>
<dbReference type="InterPro" id="IPR028082">
    <property type="entry name" value="Peripla_BP_I"/>
</dbReference>
<dbReference type="InterPro" id="IPR051010">
    <property type="entry name" value="BCAA_transport"/>
</dbReference>
<gene>
    <name evidence="5" type="ORF">HMPREF9488_02411</name>
</gene>
<evidence type="ECO:0000313" key="6">
    <source>
        <dbReference type="Proteomes" id="UP000003157"/>
    </source>
</evidence>